<gene>
    <name evidence="2" type="ORF">BN873_270086</name>
</gene>
<dbReference type="InterPro" id="IPR036457">
    <property type="entry name" value="PPM-type-like_dom_sf"/>
</dbReference>
<sequence length="276" mass="31051">MMIALDSHYTIGRLHWYCQDYLFQGGEPFPHVILSDGCSASPNSDIGARLLVLNARRELARFARVAADEAQRAALHWRLGRRIVRRAARQAHELGLNPEVLDATLLIAWCDGMMVRVHVYGDGCIVTRRADGQLAAIQVDYAENAPYYLSYLLDPARNVFYQEAIGDSAVAQSISTLRGPTEVIKRHEPFDNPLVFSFDLADFPLIVVATDGLGSFVEARTQQRVPLWDVLPTVLNFSRYEDTFVREYLEKALAELGEQFMFNVDDISLGVFARKA</sequence>
<reference evidence="2" key="1">
    <citation type="submission" date="2013-07" db="EMBL/GenBank/DDBJ databases">
        <authorList>
            <person name="McIlroy S."/>
        </authorList>
    </citation>
    <scope>NUCLEOTIDE SEQUENCE [LARGE SCALE GENOMIC DNA]</scope>
    <source>
        <strain evidence="2">Run_A_D11</strain>
    </source>
</reference>
<keyword evidence="3" id="KW-1185">Reference proteome</keyword>
<dbReference type="Gene3D" id="3.60.40.10">
    <property type="entry name" value="PPM-type phosphatase domain"/>
    <property type="match status" value="1"/>
</dbReference>
<dbReference type="EMBL" id="CBTJ020000033">
    <property type="protein sequence ID" value="CDI02290.1"/>
    <property type="molecule type" value="Genomic_DNA"/>
</dbReference>
<organism evidence="2 3">
    <name type="scientific">Candidatus Competibacter denitrificans Run_A_D11</name>
    <dbReference type="NCBI Taxonomy" id="1400863"/>
    <lineage>
        <taxon>Bacteria</taxon>
        <taxon>Pseudomonadati</taxon>
        <taxon>Pseudomonadota</taxon>
        <taxon>Gammaproteobacteria</taxon>
        <taxon>Candidatus Competibacteraceae</taxon>
        <taxon>Candidatus Competibacter</taxon>
    </lineage>
</organism>
<reference evidence="2" key="2">
    <citation type="submission" date="2014-03" db="EMBL/GenBank/DDBJ databases">
        <title>Candidatus Competibacter-lineage genomes retrieved from metagenomes reveal functional metabolic diversity.</title>
        <authorList>
            <person name="McIlroy S.J."/>
            <person name="Albertsen M."/>
            <person name="Andresen E.K."/>
            <person name="Saunders A.M."/>
            <person name="Kristiansen R."/>
            <person name="Stokholm-Bjerregaard M."/>
            <person name="Nielsen K.L."/>
            <person name="Nielsen P.H."/>
        </authorList>
    </citation>
    <scope>NUCLEOTIDE SEQUENCE</scope>
    <source>
        <strain evidence="2">Run_A_D11</strain>
    </source>
</reference>
<evidence type="ECO:0000259" key="1">
    <source>
        <dbReference type="Pfam" id="PF13672"/>
    </source>
</evidence>
<dbReference type="OrthoDB" id="5623714at2"/>
<name>W6M962_9GAMM</name>
<dbReference type="SUPFAM" id="SSF81606">
    <property type="entry name" value="PP2C-like"/>
    <property type="match status" value="1"/>
</dbReference>
<evidence type="ECO:0000313" key="3">
    <source>
        <dbReference type="Proteomes" id="UP000035760"/>
    </source>
</evidence>
<dbReference type="RefSeq" id="WP_048672297.1">
    <property type="nucleotide sequence ID" value="NZ_CBTJ020000033.1"/>
</dbReference>
<comment type="caution">
    <text evidence="2">The sequence shown here is derived from an EMBL/GenBank/DDBJ whole genome shotgun (WGS) entry which is preliminary data.</text>
</comment>
<proteinExistence type="predicted"/>
<dbReference type="Pfam" id="PF13672">
    <property type="entry name" value="PP2C_2"/>
    <property type="match status" value="1"/>
</dbReference>
<feature type="domain" description="PPM-type phosphatase" evidence="1">
    <location>
        <begin position="18"/>
        <end position="253"/>
    </location>
</feature>
<accession>W6M962</accession>
<dbReference type="Proteomes" id="UP000035760">
    <property type="component" value="Unassembled WGS sequence"/>
</dbReference>
<dbReference type="AlphaFoldDB" id="W6M962"/>
<dbReference type="InterPro" id="IPR001932">
    <property type="entry name" value="PPM-type_phosphatase-like_dom"/>
</dbReference>
<evidence type="ECO:0000313" key="2">
    <source>
        <dbReference type="EMBL" id="CDI02290.1"/>
    </source>
</evidence>
<protein>
    <recommendedName>
        <fullName evidence="1">PPM-type phosphatase domain-containing protein</fullName>
    </recommendedName>
</protein>